<accession>A0AAI9ZYC7</accession>
<dbReference type="EMBL" id="JAHMHQ010000004">
    <property type="protein sequence ID" value="KAK1640050.1"/>
    <property type="molecule type" value="Genomic_DNA"/>
</dbReference>
<proteinExistence type="predicted"/>
<sequence length="90" mass="10233">MRCVIIRSSDRHGRGDLGLIGGIEGVDECLSGIYYNKMSRNTLGVCHQACRPKYEKLTDPISSDHSWRIFTIHHSSWRGAGFRRVSQAHF</sequence>
<comment type="caution">
    <text evidence="1">The sequence shown here is derived from an EMBL/GenBank/DDBJ whole genome shotgun (WGS) entry which is preliminary data.</text>
</comment>
<reference evidence="1" key="1">
    <citation type="submission" date="2021-06" db="EMBL/GenBank/DDBJ databases">
        <title>Comparative genomics, transcriptomics and evolutionary studies reveal genomic signatures of adaptation to plant cell wall in hemibiotrophic fungi.</title>
        <authorList>
            <consortium name="DOE Joint Genome Institute"/>
            <person name="Baroncelli R."/>
            <person name="Diaz J.F."/>
            <person name="Benocci T."/>
            <person name="Peng M."/>
            <person name="Battaglia E."/>
            <person name="Haridas S."/>
            <person name="Andreopoulos W."/>
            <person name="Labutti K."/>
            <person name="Pangilinan J."/>
            <person name="Floch G.L."/>
            <person name="Makela M.R."/>
            <person name="Henrissat B."/>
            <person name="Grigoriev I.V."/>
            <person name="Crouch J.A."/>
            <person name="De Vries R.P."/>
            <person name="Sukno S.A."/>
            <person name="Thon M.R."/>
        </authorList>
    </citation>
    <scope>NUCLEOTIDE SEQUENCE</scope>
    <source>
        <strain evidence="1">CBS 102054</strain>
    </source>
</reference>
<evidence type="ECO:0000313" key="1">
    <source>
        <dbReference type="EMBL" id="KAK1640050.1"/>
    </source>
</evidence>
<dbReference type="RefSeq" id="XP_060448657.1">
    <property type="nucleotide sequence ID" value="XM_060589759.1"/>
</dbReference>
<dbReference type="Proteomes" id="UP001243989">
    <property type="component" value="Unassembled WGS sequence"/>
</dbReference>
<dbReference type="GeneID" id="85474621"/>
<organism evidence="1 2">
    <name type="scientific">Colletotrichum phormii</name>
    <dbReference type="NCBI Taxonomy" id="359342"/>
    <lineage>
        <taxon>Eukaryota</taxon>
        <taxon>Fungi</taxon>
        <taxon>Dikarya</taxon>
        <taxon>Ascomycota</taxon>
        <taxon>Pezizomycotina</taxon>
        <taxon>Sordariomycetes</taxon>
        <taxon>Hypocreomycetidae</taxon>
        <taxon>Glomerellales</taxon>
        <taxon>Glomerellaceae</taxon>
        <taxon>Colletotrichum</taxon>
        <taxon>Colletotrichum acutatum species complex</taxon>
    </lineage>
</organism>
<name>A0AAI9ZYC7_9PEZI</name>
<dbReference type="AlphaFoldDB" id="A0AAI9ZYC7"/>
<gene>
    <name evidence="1" type="ORF">BDP81DRAFT_419264</name>
</gene>
<keyword evidence="2" id="KW-1185">Reference proteome</keyword>
<protein>
    <submittedName>
        <fullName evidence="1">Uncharacterized protein</fullName>
    </submittedName>
</protein>
<evidence type="ECO:0000313" key="2">
    <source>
        <dbReference type="Proteomes" id="UP001243989"/>
    </source>
</evidence>